<dbReference type="Proteomes" id="UP000287609">
    <property type="component" value="Unassembled WGS sequence"/>
</dbReference>
<sequence length="194" mass="22214">MAKMPRHMRKLYEMCAVALTRGRASLDGAANAGFDVDLPVFTVGAVGKLADIHPQTLRQYDRLGIVVPDRTQGGARRYSLRHVDRLIQSQHLSQDEGINLTGVQRILELEEENRQLRRQIERLQQMGTSSVFTANADGDIVEVKRSHRLRDWRNVLRRETRQITSAPSKRDQHDQIEETQVSHSQSMVLWSAQH</sequence>
<dbReference type="GO" id="GO:0003700">
    <property type="term" value="F:DNA-binding transcription factor activity"/>
    <property type="evidence" value="ECO:0007669"/>
    <property type="project" value="InterPro"/>
</dbReference>
<dbReference type="GO" id="GO:0003677">
    <property type="term" value="F:DNA binding"/>
    <property type="evidence" value="ECO:0007669"/>
    <property type="project" value="UniProtKB-KW"/>
</dbReference>
<dbReference type="NCBIfam" id="NF047375">
    <property type="entry name" value="HeatShock_HspR"/>
    <property type="match status" value="1"/>
</dbReference>
<dbReference type="AlphaFoldDB" id="A0A430FKF0"/>
<evidence type="ECO:0000259" key="3">
    <source>
        <dbReference type="PROSITE" id="PS50937"/>
    </source>
</evidence>
<dbReference type="PANTHER" id="PTHR30204">
    <property type="entry name" value="REDOX-CYCLING DRUG-SENSING TRANSCRIPTIONAL ACTIVATOR SOXR"/>
    <property type="match status" value="1"/>
</dbReference>
<keyword evidence="5" id="KW-1185">Reference proteome</keyword>
<accession>A0A430FKF0</accession>
<evidence type="ECO:0000313" key="4">
    <source>
        <dbReference type="EMBL" id="RSX53384.1"/>
    </source>
</evidence>
<gene>
    <name evidence="4" type="ORF">D2E26_1426</name>
</gene>
<reference evidence="4 5" key="1">
    <citation type="submission" date="2018-09" db="EMBL/GenBank/DDBJ databases">
        <title>Characterization of the phylogenetic diversity of five novel species belonging to the genus Bifidobacterium.</title>
        <authorList>
            <person name="Lugli G.A."/>
            <person name="Duranti S."/>
            <person name="Milani C."/>
        </authorList>
    </citation>
    <scope>NUCLEOTIDE SEQUENCE [LARGE SCALE GENOMIC DNA]</scope>
    <source>
        <strain evidence="4 5">2036B</strain>
    </source>
</reference>
<dbReference type="SMART" id="SM00422">
    <property type="entry name" value="HTH_MERR"/>
    <property type="match status" value="1"/>
</dbReference>
<dbReference type="InterPro" id="IPR000551">
    <property type="entry name" value="MerR-type_HTH_dom"/>
</dbReference>
<evidence type="ECO:0000256" key="1">
    <source>
        <dbReference type="ARBA" id="ARBA00023125"/>
    </source>
</evidence>
<dbReference type="InterPro" id="IPR047057">
    <property type="entry name" value="MerR_fam"/>
</dbReference>
<dbReference type="EMBL" id="QXGM01000004">
    <property type="protein sequence ID" value="RSX53384.1"/>
    <property type="molecule type" value="Genomic_DNA"/>
</dbReference>
<keyword evidence="1" id="KW-0238">DNA-binding</keyword>
<comment type="caution">
    <text evidence="4">The sequence shown here is derived from an EMBL/GenBank/DDBJ whole genome shotgun (WGS) entry which is preliminary data.</text>
</comment>
<evidence type="ECO:0000256" key="2">
    <source>
        <dbReference type="SAM" id="MobiDB-lite"/>
    </source>
</evidence>
<dbReference type="PROSITE" id="PS50937">
    <property type="entry name" value="HTH_MERR_2"/>
    <property type="match status" value="1"/>
</dbReference>
<protein>
    <submittedName>
        <fullName evidence="4">Transcriptional regulator, MerR family</fullName>
    </submittedName>
</protein>
<evidence type="ECO:0000313" key="5">
    <source>
        <dbReference type="Proteomes" id="UP000287609"/>
    </source>
</evidence>
<dbReference type="PANTHER" id="PTHR30204:SF58">
    <property type="entry name" value="HTH-TYPE TRANSCRIPTIONAL REGULATOR YFMP"/>
    <property type="match status" value="1"/>
</dbReference>
<dbReference type="RefSeq" id="WP_125964135.1">
    <property type="nucleotide sequence ID" value="NZ_QXGM01000004.1"/>
</dbReference>
<dbReference type="CDD" id="cd04766">
    <property type="entry name" value="HTH_HspR"/>
    <property type="match status" value="1"/>
</dbReference>
<organism evidence="4 5">
    <name type="scientific">Bifidobacterium dolichotidis</name>
    <dbReference type="NCBI Taxonomy" id="2306976"/>
    <lineage>
        <taxon>Bacteria</taxon>
        <taxon>Bacillati</taxon>
        <taxon>Actinomycetota</taxon>
        <taxon>Actinomycetes</taxon>
        <taxon>Bifidobacteriales</taxon>
        <taxon>Bifidobacteriaceae</taxon>
        <taxon>Bifidobacterium</taxon>
    </lineage>
</organism>
<name>A0A430FKF0_9BIFI</name>
<dbReference type="OrthoDB" id="5345718at2"/>
<feature type="region of interest" description="Disordered" evidence="2">
    <location>
        <begin position="163"/>
        <end position="185"/>
    </location>
</feature>
<dbReference type="Pfam" id="PF13411">
    <property type="entry name" value="MerR_1"/>
    <property type="match status" value="1"/>
</dbReference>
<dbReference type="InterPro" id="IPR009061">
    <property type="entry name" value="DNA-bd_dom_put_sf"/>
</dbReference>
<dbReference type="Gene3D" id="1.10.1660.10">
    <property type="match status" value="1"/>
</dbReference>
<dbReference type="SUPFAM" id="SSF46955">
    <property type="entry name" value="Putative DNA-binding domain"/>
    <property type="match status" value="1"/>
</dbReference>
<feature type="domain" description="HTH merR-type" evidence="3">
    <location>
        <begin position="40"/>
        <end position="109"/>
    </location>
</feature>
<proteinExistence type="predicted"/>